<dbReference type="InterPro" id="IPR052396">
    <property type="entry name" value="Meiotic_Drive_Suppr_Kinase"/>
</dbReference>
<dbReference type="Proteomes" id="UP001338125">
    <property type="component" value="Unassembled WGS sequence"/>
</dbReference>
<name>A0ABR0T493_9HYPO</name>
<dbReference type="InterPro" id="IPR011009">
    <property type="entry name" value="Kinase-like_dom_sf"/>
</dbReference>
<reference evidence="2 3" key="1">
    <citation type="submission" date="2024-01" db="EMBL/GenBank/DDBJ databases">
        <title>Complete genome of Cladobotryum mycophilum ATHUM6906.</title>
        <authorList>
            <person name="Christinaki A.C."/>
            <person name="Myridakis A.I."/>
            <person name="Kouvelis V.N."/>
        </authorList>
    </citation>
    <scope>NUCLEOTIDE SEQUENCE [LARGE SCALE GENOMIC DNA]</scope>
    <source>
        <strain evidence="2 3">ATHUM6906</strain>
    </source>
</reference>
<dbReference type="EMBL" id="JAVFKD010000001">
    <property type="protein sequence ID" value="KAK5999157.1"/>
    <property type="molecule type" value="Genomic_DNA"/>
</dbReference>
<dbReference type="SUPFAM" id="SSF56112">
    <property type="entry name" value="Protein kinase-like (PK-like)"/>
    <property type="match status" value="1"/>
</dbReference>
<dbReference type="PANTHER" id="PTHR37171">
    <property type="entry name" value="SERINE/THREONINE-PROTEIN KINASE YRZF-RELATED"/>
    <property type="match status" value="1"/>
</dbReference>
<keyword evidence="3" id="KW-1185">Reference proteome</keyword>
<comment type="caution">
    <text evidence="2">The sequence shown here is derived from an EMBL/GenBank/DDBJ whole genome shotgun (WGS) entry which is preliminary data.</text>
</comment>
<feature type="region of interest" description="Disordered" evidence="1">
    <location>
        <begin position="1"/>
        <end position="38"/>
    </location>
</feature>
<sequence>MEERLRELENQLREAQRRAEEAEQLREQDRRRADEAEEQTRLTTLREYVEACHHLVFSHFHVERNKALTSKGSITNPQHKVCPTNLKPWPDFLEHQRQALGAVFSIFPADRRAFDNTAFLSTLGKKVSRRSIANEKTLEHFLHNAVEDPVKSIIDEVKDLDEMKKTFGLGDGIVFENHPHALSELSEEVLERQTPSPPQTPDRGPDMNQLRPDQICVYLSETMQRSMIFVCEYKAPHKLTAPDIRAGLHPMDIHRDVVNRKTIPTSADPEAKFQYNAEKLTASAITQTYHYMLTGGLEYGLLTTGEAIVFLKVDWQEPETLYYHLAEPGPEVLDHPNDVHSCSAVGQCLAFSLMALGPPGRRREHGQDERDQAIARSNRWAQDFETTLHSIPVEERKAPSGSSAYKPTTYRGVNRSPYDFRQTRNRLFAQDHPGIRPSRKDSTESSDDDLFPPPGVQATPSPAEKRPQQSQGARRSKRVQAQQQGGGEQSRQYCTQKCLLGLVNGKQLDQKCPNVKFHRGKKASAYHPVTHKKWLQLLHEQMKRTLDDGIRPLNAGGTVSAFIRDLQHEAAVYERLRPIQGSVVPVFLGVIDLRTMKKIYYFDHRVYIVHLTCISWGGYELDDSLDNLQKPTDEIERSLRAIHRLWVVHADVRPDNFLFNPETKTVLVIDFERSLLLQPPVSLVPKKRAGGTRRRVMRACVAKTFARESFRGI</sequence>
<evidence type="ECO:0000256" key="1">
    <source>
        <dbReference type="SAM" id="MobiDB-lite"/>
    </source>
</evidence>
<organism evidence="2 3">
    <name type="scientific">Cladobotryum mycophilum</name>
    <dbReference type="NCBI Taxonomy" id="491253"/>
    <lineage>
        <taxon>Eukaryota</taxon>
        <taxon>Fungi</taxon>
        <taxon>Dikarya</taxon>
        <taxon>Ascomycota</taxon>
        <taxon>Pezizomycotina</taxon>
        <taxon>Sordariomycetes</taxon>
        <taxon>Hypocreomycetidae</taxon>
        <taxon>Hypocreales</taxon>
        <taxon>Hypocreaceae</taxon>
        <taxon>Cladobotryum</taxon>
    </lineage>
</organism>
<evidence type="ECO:0000313" key="3">
    <source>
        <dbReference type="Proteomes" id="UP001338125"/>
    </source>
</evidence>
<feature type="compositionally biased region" description="Polar residues" evidence="1">
    <location>
        <begin position="468"/>
        <end position="490"/>
    </location>
</feature>
<dbReference type="Gene3D" id="1.10.510.10">
    <property type="entry name" value="Transferase(Phosphotransferase) domain 1"/>
    <property type="match status" value="1"/>
</dbReference>
<feature type="region of interest" description="Disordered" evidence="1">
    <location>
        <begin position="387"/>
        <end position="490"/>
    </location>
</feature>
<gene>
    <name evidence="2" type="ORF">PT974_01546</name>
</gene>
<dbReference type="PANTHER" id="PTHR37171:SF1">
    <property type="entry name" value="SERINE_THREONINE-PROTEIN KINASE YRZF-RELATED"/>
    <property type="match status" value="1"/>
</dbReference>
<accession>A0ABR0T493</accession>
<proteinExistence type="predicted"/>
<feature type="region of interest" description="Disordered" evidence="1">
    <location>
        <begin position="186"/>
        <end position="210"/>
    </location>
</feature>
<protein>
    <submittedName>
        <fullName evidence="2">Meiotic driver SPOK2-like protein</fullName>
    </submittedName>
</protein>
<evidence type="ECO:0000313" key="2">
    <source>
        <dbReference type="EMBL" id="KAK5999157.1"/>
    </source>
</evidence>